<feature type="transmembrane region" description="Helical" evidence="1">
    <location>
        <begin position="80"/>
        <end position="104"/>
    </location>
</feature>
<name>A0A1F4PPP8_UNCK3</name>
<reference evidence="2 3" key="1">
    <citation type="journal article" date="2016" name="Nat. Commun.">
        <title>Thousands of microbial genomes shed light on interconnected biogeochemical processes in an aquifer system.</title>
        <authorList>
            <person name="Anantharaman K."/>
            <person name="Brown C.T."/>
            <person name="Hug L.A."/>
            <person name="Sharon I."/>
            <person name="Castelle C.J."/>
            <person name="Probst A.J."/>
            <person name="Thomas B.C."/>
            <person name="Singh A."/>
            <person name="Wilkins M.J."/>
            <person name="Karaoz U."/>
            <person name="Brodie E.L."/>
            <person name="Williams K.H."/>
            <person name="Hubbard S.S."/>
            <person name="Banfield J.F."/>
        </authorList>
    </citation>
    <scope>NUCLEOTIDE SEQUENCE [LARGE SCALE GENOMIC DNA]</scope>
</reference>
<evidence type="ECO:0000313" key="2">
    <source>
        <dbReference type="EMBL" id="OGB85595.1"/>
    </source>
</evidence>
<organism evidence="2 3">
    <name type="scientific">candidate division Kazan bacterium RIFCSPLOWO2_01_FULL_48_13</name>
    <dbReference type="NCBI Taxonomy" id="1798539"/>
    <lineage>
        <taxon>Bacteria</taxon>
        <taxon>Bacteria division Kazan-3B-28</taxon>
    </lineage>
</organism>
<comment type="caution">
    <text evidence="2">The sequence shown here is derived from an EMBL/GenBank/DDBJ whole genome shotgun (WGS) entry which is preliminary data.</text>
</comment>
<keyword evidence="1" id="KW-1133">Transmembrane helix</keyword>
<evidence type="ECO:0008006" key="4">
    <source>
        <dbReference type="Google" id="ProtNLM"/>
    </source>
</evidence>
<protein>
    <recommendedName>
        <fullName evidence="4">Major facilitator superfamily (MFS) profile domain-containing protein</fullName>
    </recommendedName>
</protein>
<dbReference type="EMBL" id="METE01000002">
    <property type="protein sequence ID" value="OGB85595.1"/>
    <property type="molecule type" value="Genomic_DNA"/>
</dbReference>
<gene>
    <name evidence="2" type="ORF">A2994_01070</name>
</gene>
<accession>A0A1F4PPP8</accession>
<proteinExistence type="predicted"/>
<evidence type="ECO:0000313" key="3">
    <source>
        <dbReference type="Proteomes" id="UP000179010"/>
    </source>
</evidence>
<dbReference type="Proteomes" id="UP000179010">
    <property type="component" value="Unassembled WGS sequence"/>
</dbReference>
<dbReference type="STRING" id="1798539.A2994_01070"/>
<feature type="transmembrane region" description="Helical" evidence="1">
    <location>
        <begin position="46"/>
        <end position="68"/>
    </location>
</feature>
<keyword evidence="1" id="KW-0472">Membrane</keyword>
<sequence length="105" mass="11278">MKKKVYSILVLSIVQAVGAGLVLWLWSLFITNAEKWMNVGNNQPSVASMVVLPSVFIITAVMSGGAVLGYPLALVLKGRWYGAISLVALTLTWLGLLAAILISIY</sequence>
<dbReference type="AlphaFoldDB" id="A0A1F4PPP8"/>
<keyword evidence="1" id="KW-0812">Transmembrane</keyword>
<feature type="transmembrane region" description="Helical" evidence="1">
    <location>
        <begin position="5"/>
        <end position="26"/>
    </location>
</feature>
<evidence type="ECO:0000256" key="1">
    <source>
        <dbReference type="SAM" id="Phobius"/>
    </source>
</evidence>